<dbReference type="Proteomes" id="UP001142055">
    <property type="component" value="Chromosome 3"/>
</dbReference>
<proteinExistence type="predicted"/>
<protein>
    <submittedName>
        <fullName evidence="3">Uncharacterized protein</fullName>
    </submittedName>
</protein>
<feature type="transmembrane region" description="Helical" evidence="2">
    <location>
        <begin position="369"/>
        <end position="393"/>
    </location>
</feature>
<feature type="region of interest" description="Disordered" evidence="1">
    <location>
        <begin position="1"/>
        <end position="25"/>
    </location>
</feature>
<evidence type="ECO:0000256" key="1">
    <source>
        <dbReference type="SAM" id="MobiDB-lite"/>
    </source>
</evidence>
<evidence type="ECO:0000313" key="3">
    <source>
        <dbReference type="EMBL" id="KAJ6217776.1"/>
    </source>
</evidence>
<dbReference type="OrthoDB" id="6508402at2759"/>
<evidence type="ECO:0000313" key="4">
    <source>
        <dbReference type="Proteomes" id="UP001142055"/>
    </source>
</evidence>
<comment type="caution">
    <text evidence="3">The sequence shown here is derived from an EMBL/GenBank/DDBJ whole genome shotgun (WGS) entry which is preliminary data.</text>
</comment>
<name>A0A9Q0RKK3_BLOTA</name>
<gene>
    <name evidence="3" type="ORF">RDWZM_008933</name>
</gene>
<feature type="compositionally biased region" description="Polar residues" evidence="1">
    <location>
        <begin position="64"/>
        <end position="86"/>
    </location>
</feature>
<dbReference type="AlphaFoldDB" id="A0A9Q0RKK3"/>
<keyword evidence="2" id="KW-0812">Transmembrane</keyword>
<feature type="compositionally biased region" description="Low complexity" evidence="1">
    <location>
        <begin position="1"/>
        <end position="17"/>
    </location>
</feature>
<keyword evidence="4" id="KW-1185">Reference proteome</keyword>
<organism evidence="3 4">
    <name type="scientific">Blomia tropicalis</name>
    <name type="common">Mite</name>
    <dbReference type="NCBI Taxonomy" id="40697"/>
    <lineage>
        <taxon>Eukaryota</taxon>
        <taxon>Metazoa</taxon>
        <taxon>Ecdysozoa</taxon>
        <taxon>Arthropoda</taxon>
        <taxon>Chelicerata</taxon>
        <taxon>Arachnida</taxon>
        <taxon>Acari</taxon>
        <taxon>Acariformes</taxon>
        <taxon>Sarcoptiformes</taxon>
        <taxon>Astigmata</taxon>
        <taxon>Glycyphagoidea</taxon>
        <taxon>Echimyopodidae</taxon>
        <taxon>Blomia</taxon>
    </lineage>
</organism>
<dbReference type="EMBL" id="JAPWDV010000003">
    <property type="protein sequence ID" value="KAJ6217776.1"/>
    <property type="molecule type" value="Genomic_DNA"/>
</dbReference>
<dbReference type="OMA" id="IHHRHEL"/>
<feature type="transmembrane region" description="Helical" evidence="2">
    <location>
        <begin position="423"/>
        <end position="440"/>
    </location>
</feature>
<keyword evidence="2" id="KW-0472">Membrane</keyword>
<keyword evidence="2" id="KW-1133">Transmembrane helix</keyword>
<feature type="transmembrane region" description="Helical" evidence="2">
    <location>
        <begin position="399"/>
        <end position="418"/>
    </location>
</feature>
<sequence>MIITSNNNGNGNNGNNNATSPIPNQQMASNVDETISTSSIPMRHNAQTRPNNVAQLRRSDSSKTHQTINSVGDQMNKPLNHSSSLGKQQQQQKPQYTNRSNVSRQANVISSVSSPSLLSHSNPQTVYPQTTSNYHQIATQPSSMIKTKMASFQFVLSRYLLFIIYLLLLLSLIVNTFLHFLIYGSNMSIGSLFLDVHHRHELITGDYLSLDSSGSNVCWNNGYNSVNMRDHNQWQSNNHPNELHCDRDSFLSLLDEFYHHPSIAKADDSSSSFDTNPLNGDHEQLLNRIKTNFPGRTNKPYPKIFANFNKEHSRGHRNNENELNSDPNDNFDEEQLYYSSSSTSNGSPNRRIIGDNHSWQRQKRIENRLLIIEIVALILLFILVVTQILGLVAVMKKQAILLILVTITNSLLFCLLLYMSNPIFLSLLLLTILIAFWFILQLKLGTEKIIQSQQYFKQEIVNEIRDLITTSTQQNITGRSSPCVHVSMEQYETMTQQMLHRYSSPIVYCPHYNESLC</sequence>
<feature type="compositionally biased region" description="Polar residues" evidence="1">
    <location>
        <begin position="38"/>
        <end position="54"/>
    </location>
</feature>
<feature type="transmembrane region" description="Helical" evidence="2">
    <location>
        <begin position="159"/>
        <end position="183"/>
    </location>
</feature>
<reference evidence="3" key="1">
    <citation type="submission" date="2022-12" db="EMBL/GenBank/DDBJ databases">
        <title>Genome assemblies of Blomia tropicalis.</title>
        <authorList>
            <person name="Cui Y."/>
        </authorList>
    </citation>
    <scope>NUCLEOTIDE SEQUENCE</scope>
    <source>
        <tissue evidence="3">Adult mites</tissue>
    </source>
</reference>
<evidence type="ECO:0000256" key="2">
    <source>
        <dbReference type="SAM" id="Phobius"/>
    </source>
</evidence>
<accession>A0A9Q0RKK3</accession>
<feature type="region of interest" description="Disordered" evidence="1">
    <location>
        <begin position="38"/>
        <end position="103"/>
    </location>
</feature>